<evidence type="ECO:0000256" key="8">
    <source>
        <dbReference type="ARBA" id="ARBA00022989"/>
    </source>
</evidence>
<evidence type="ECO:0000256" key="12">
    <source>
        <dbReference type="SAM" id="MobiDB-lite"/>
    </source>
</evidence>
<feature type="domain" description="Cation/H+ exchanger transmembrane" evidence="14">
    <location>
        <begin position="193"/>
        <end position="278"/>
    </location>
</feature>
<evidence type="ECO:0000256" key="6">
    <source>
        <dbReference type="ARBA" id="ARBA00022692"/>
    </source>
</evidence>
<keyword evidence="9" id="KW-0406">Ion transport</keyword>
<evidence type="ECO:0000256" key="10">
    <source>
        <dbReference type="ARBA" id="ARBA00023136"/>
    </source>
</evidence>
<dbReference type="InterPro" id="IPR006153">
    <property type="entry name" value="Cation/H_exchanger_TM"/>
</dbReference>
<dbReference type="Proteomes" id="UP001412067">
    <property type="component" value="Unassembled WGS sequence"/>
</dbReference>
<keyword evidence="10 13" id="KW-0472">Membrane</keyword>
<evidence type="ECO:0000256" key="3">
    <source>
        <dbReference type="ARBA" id="ARBA00004141"/>
    </source>
</evidence>
<dbReference type="EMBL" id="JBBWWR010000001">
    <property type="protein sequence ID" value="KAK8971170.1"/>
    <property type="molecule type" value="Genomic_DNA"/>
</dbReference>
<comment type="subcellular location">
    <subcellularLocation>
        <location evidence="3">Membrane</location>
        <topology evidence="3">Multi-pass membrane protein</topology>
    </subcellularLocation>
    <subcellularLocation>
        <location evidence="2">Plastid</location>
        <location evidence="2">Chloroplast envelope</location>
    </subcellularLocation>
</comment>
<feature type="transmembrane region" description="Helical" evidence="13">
    <location>
        <begin position="231"/>
        <end position="250"/>
    </location>
</feature>
<dbReference type="Pfam" id="PF00999">
    <property type="entry name" value="Na_H_Exchanger"/>
    <property type="match status" value="1"/>
</dbReference>
<organism evidence="15 16">
    <name type="scientific">Platanthera guangdongensis</name>
    <dbReference type="NCBI Taxonomy" id="2320717"/>
    <lineage>
        <taxon>Eukaryota</taxon>
        <taxon>Viridiplantae</taxon>
        <taxon>Streptophyta</taxon>
        <taxon>Embryophyta</taxon>
        <taxon>Tracheophyta</taxon>
        <taxon>Spermatophyta</taxon>
        <taxon>Magnoliopsida</taxon>
        <taxon>Liliopsida</taxon>
        <taxon>Asparagales</taxon>
        <taxon>Orchidaceae</taxon>
        <taxon>Orchidoideae</taxon>
        <taxon>Orchideae</taxon>
        <taxon>Orchidinae</taxon>
        <taxon>Platanthera</taxon>
    </lineage>
</organism>
<name>A0ABR2N4W3_9ASPA</name>
<evidence type="ECO:0000256" key="9">
    <source>
        <dbReference type="ARBA" id="ARBA00023065"/>
    </source>
</evidence>
<comment type="similarity">
    <text evidence="11">Belongs to the monovalent cation:proton antiporter 2 (CPA2) transporter (TC 2.A.37) family. CHX (TC 2.A.37.4) subfamily.</text>
</comment>
<sequence>MTTSSWVAVLIVFYYHFCEGSSSSVLRLPSRTHHFNRHPRHHSARCHLIIAIVVVVLDVILLHLDHLQWSSCHLTHFSSGSVWGISAKSTPGSVKSPLESRSPDTRGRKKGTHYLCTAISSLNPSPVKTIPPGRSLRRFNPRRQCRLLPRFRRSTLLPPLQRRCFRPSTHRSFNFASSSSALRRCFNPRCANPRAAVALLIMGIASTAAKIVGVVLAALYMKTPFNEGISLGLLMNTTGVVELIMLNIGWDRGILHQQSFSIMVALSVVVTALVTPLVNIAAKSSRRFVAYKRRTIRWWNPDSELRILVCVHSAREVPSLISLLDISHSTKCSPFFVYALYLVELTDRASTLFVINTTSSASPLLVCY</sequence>
<evidence type="ECO:0000256" key="13">
    <source>
        <dbReference type="SAM" id="Phobius"/>
    </source>
</evidence>
<keyword evidence="8 13" id="KW-1133">Transmembrane helix</keyword>
<comment type="function">
    <text evidence="1">May function as sodium-coupled metabolite transporter across the chloroplast envelope.</text>
</comment>
<comment type="caution">
    <text evidence="15">The sequence shown here is derived from an EMBL/GenBank/DDBJ whole genome shotgun (WGS) entry which is preliminary data.</text>
</comment>
<dbReference type="InterPro" id="IPR038770">
    <property type="entry name" value="Na+/solute_symporter_sf"/>
</dbReference>
<dbReference type="InterPro" id="IPR050794">
    <property type="entry name" value="CPA2_transporter"/>
</dbReference>
<evidence type="ECO:0000313" key="15">
    <source>
        <dbReference type="EMBL" id="KAK8971170.1"/>
    </source>
</evidence>
<feature type="transmembrane region" description="Helical" evidence="13">
    <location>
        <begin position="46"/>
        <end position="64"/>
    </location>
</feature>
<dbReference type="PANTHER" id="PTHR32468">
    <property type="entry name" value="CATION/H + ANTIPORTER"/>
    <property type="match status" value="1"/>
</dbReference>
<dbReference type="PANTHER" id="PTHR32468:SF86">
    <property type="entry name" value="OS11G0123600 PROTEIN"/>
    <property type="match status" value="1"/>
</dbReference>
<evidence type="ECO:0000256" key="11">
    <source>
        <dbReference type="ARBA" id="ARBA00038341"/>
    </source>
</evidence>
<evidence type="ECO:0000259" key="14">
    <source>
        <dbReference type="Pfam" id="PF00999"/>
    </source>
</evidence>
<feature type="transmembrane region" description="Helical" evidence="13">
    <location>
        <begin position="6"/>
        <end position="26"/>
    </location>
</feature>
<keyword evidence="6 13" id="KW-0812">Transmembrane</keyword>
<dbReference type="Gene3D" id="1.20.1530.20">
    <property type="match status" value="1"/>
</dbReference>
<keyword evidence="7" id="KW-0630">Potassium</keyword>
<feature type="transmembrane region" description="Helical" evidence="13">
    <location>
        <begin position="195"/>
        <end position="219"/>
    </location>
</feature>
<evidence type="ECO:0000256" key="5">
    <source>
        <dbReference type="ARBA" id="ARBA00022538"/>
    </source>
</evidence>
<evidence type="ECO:0000313" key="16">
    <source>
        <dbReference type="Proteomes" id="UP001412067"/>
    </source>
</evidence>
<accession>A0ABR2N4W3</accession>
<feature type="transmembrane region" description="Helical" evidence="13">
    <location>
        <begin position="262"/>
        <end position="282"/>
    </location>
</feature>
<gene>
    <name evidence="15" type="primary">CHX15</name>
    <name evidence="15" type="ORF">KSP40_PGU016612</name>
</gene>
<evidence type="ECO:0000256" key="4">
    <source>
        <dbReference type="ARBA" id="ARBA00022448"/>
    </source>
</evidence>
<evidence type="ECO:0000256" key="2">
    <source>
        <dbReference type="ARBA" id="ARBA00004119"/>
    </source>
</evidence>
<proteinExistence type="inferred from homology"/>
<evidence type="ECO:0000256" key="7">
    <source>
        <dbReference type="ARBA" id="ARBA00022958"/>
    </source>
</evidence>
<keyword evidence="4" id="KW-0813">Transport</keyword>
<keyword evidence="5" id="KW-0633">Potassium transport</keyword>
<keyword evidence="16" id="KW-1185">Reference proteome</keyword>
<protein>
    <submittedName>
        <fullName evidence="15">Cation/H(+) antiporter 15</fullName>
    </submittedName>
</protein>
<evidence type="ECO:0000256" key="1">
    <source>
        <dbReference type="ARBA" id="ARBA00003198"/>
    </source>
</evidence>
<feature type="region of interest" description="Disordered" evidence="12">
    <location>
        <begin position="89"/>
        <end position="109"/>
    </location>
</feature>
<reference evidence="15 16" key="1">
    <citation type="journal article" date="2022" name="Nat. Plants">
        <title>Genomes of leafy and leafless Platanthera orchids illuminate the evolution of mycoheterotrophy.</title>
        <authorList>
            <person name="Li M.H."/>
            <person name="Liu K.W."/>
            <person name="Li Z."/>
            <person name="Lu H.C."/>
            <person name="Ye Q.L."/>
            <person name="Zhang D."/>
            <person name="Wang J.Y."/>
            <person name="Li Y.F."/>
            <person name="Zhong Z.M."/>
            <person name="Liu X."/>
            <person name="Yu X."/>
            <person name="Liu D.K."/>
            <person name="Tu X.D."/>
            <person name="Liu B."/>
            <person name="Hao Y."/>
            <person name="Liao X.Y."/>
            <person name="Jiang Y.T."/>
            <person name="Sun W.H."/>
            <person name="Chen J."/>
            <person name="Chen Y.Q."/>
            <person name="Ai Y."/>
            <person name="Zhai J.W."/>
            <person name="Wu S.S."/>
            <person name="Zhou Z."/>
            <person name="Hsiao Y.Y."/>
            <person name="Wu W.L."/>
            <person name="Chen Y.Y."/>
            <person name="Lin Y.F."/>
            <person name="Hsu J.L."/>
            <person name="Li C.Y."/>
            <person name="Wang Z.W."/>
            <person name="Zhao X."/>
            <person name="Zhong W.Y."/>
            <person name="Ma X.K."/>
            <person name="Ma L."/>
            <person name="Huang J."/>
            <person name="Chen G.Z."/>
            <person name="Huang M.Z."/>
            <person name="Huang L."/>
            <person name="Peng D.H."/>
            <person name="Luo Y.B."/>
            <person name="Zou S.Q."/>
            <person name="Chen S.P."/>
            <person name="Lan S."/>
            <person name="Tsai W.C."/>
            <person name="Van de Peer Y."/>
            <person name="Liu Z.J."/>
        </authorList>
    </citation>
    <scope>NUCLEOTIDE SEQUENCE [LARGE SCALE GENOMIC DNA]</scope>
    <source>
        <strain evidence="15">Lor288</strain>
    </source>
</reference>